<evidence type="ECO:0000256" key="4">
    <source>
        <dbReference type="ARBA" id="ARBA00022803"/>
    </source>
</evidence>
<dbReference type="PANTHER" id="PTHR44943">
    <property type="entry name" value="CELLULOSE SYNTHASE OPERON PROTEIN C"/>
    <property type="match status" value="1"/>
</dbReference>
<dbReference type="PANTHER" id="PTHR44943:SF4">
    <property type="entry name" value="TPR REPEAT-CONTAINING PROTEIN MJ0798"/>
    <property type="match status" value="1"/>
</dbReference>
<dbReference type="SMART" id="SM00028">
    <property type="entry name" value="TPR"/>
    <property type="match status" value="4"/>
</dbReference>
<dbReference type="GO" id="GO:0051536">
    <property type="term" value="F:iron-sulfur cluster binding"/>
    <property type="evidence" value="ECO:0007669"/>
    <property type="project" value="UniProtKB-KW"/>
</dbReference>
<evidence type="ECO:0000259" key="9">
    <source>
        <dbReference type="Pfam" id="PF13186"/>
    </source>
</evidence>
<dbReference type="Proteomes" id="UP000184315">
    <property type="component" value="Unassembled WGS sequence"/>
</dbReference>
<reference evidence="11" key="1">
    <citation type="submission" date="2015-10" db="EMBL/GenBank/DDBJ databases">
        <authorList>
            <person name="Regsiter A."/>
            <person name="william w."/>
        </authorList>
    </citation>
    <scope>NUCLEOTIDE SEQUENCE [LARGE SCALE GENOMIC DNA]</scope>
</reference>
<dbReference type="OrthoDB" id="9782387at2"/>
<dbReference type="InterPro" id="IPR007197">
    <property type="entry name" value="rSAM"/>
</dbReference>
<name>A0A1J1LQI4_9CYAN</name>
<feature type="domain" description="4Fe4S-binding SPASM" evidence="9">
    <location>
        <begin position="439"/>
        <end position="510"/>
    </location>
</feature>
<dbReference type="SUPFAM" id="SSF48452">
    <property type="entry name" value="TPR-like"/>
    <property type="match status" value="1"/>
</dbReference>
<dbReference type="SFLD" id="SFLDS00029">
    <property type="entry name" value="Radical_SAM"/>
    <property type="match status" value="1"/>
</dbReference>
<evidence type="ECO:0000313" key="10">
    <source>
        <dbReference type="EMBL" id="CUR34787.1"/>
    </source>
</evidence>
<dbReference type="STRING" id="671072.PL9214650226"/>
<keyword evidence="2" id="KW-0479">Metal-binding</keyword>
<keyword evidence="6" id="KW-0411">Iron-sulfur</keyword>
<dbReference type="CDD" id="cd01335">
    <property type="entry name" value="Radical_SAM"/>
    <property type="match status" value="1"/>
</dbReference>
<feature type="repeat" description="TPR" evidence="7">
    <location>
        <begin position="42"/>
        <end position="75"/>
    </location>
</feature>
<evidence type="ECO:0000256" key="1">
    <source>
        <dbReference type="ARBA" id="ARBA00022691"/>
    </source>
</evidence>
<dbReference type="GO" id="GO:0003824">
    <property type="term" value="F:catalytic activity"/>
    <property type="evidence" value="ECO:0007669"/>
    <property type="project" value="InterPro"/>
</dbReference>
<dbReference type="GO" id="GO:0046872">
    <property type="term" value="F:metal ion binding"/>
    <property type="evidence" value="ECO:0007669"/>
    <property type="project" value="UniProtKB-KW"/>
</dbReference>
<dbReference type="Pfam" id="PF04055">
    <property type="entry name" value="Radical_SAM"/>
    <property type="match status" value="1"/>
</dbReference>
<dbReference type="PROSITE" id="PS50005">
    <property type="entry name" value="TPR"/>
    <property type="match status" value="3"/>
</dbReference>
<feature type="repeat" description="TPR" evidence="7">
    <location>
        <begin position="145"/>
        <end position="178"/>
    </location>
</feature>
<proteinExistence type="predicted"/>
<dbReference type="EMBL" id="CZDF01000172">
    <property type="protein sequence ID" value="CUR34787.1"/>
    <property type="molecule type" value="Genomic_DNA"/>
</dbReference>
<keyword evidence="3" id="KW-0677">Repeat</keyword>
<feature type="repeat" description="TPR" evidence="7">
    <location>
        <begin position="111"/>
        <end position="144"/>
    </location>
</feature>
<accession>A0A1J1LQI4</accession>
<dbReference type="Pfam" id="PF13414">
    <property type="entry name" value="TPR_11"/>
    <property type="match status" value="1"/>
</dbReference>
<dbReference type="AlphaFoldDB" id="A0A1J1LQI4"/>
<dbReference type="InterPro" id="IPR011990">
    <property type="entry name" value="TPR-like_helical_dom_sf"/>
</dbReference>
<dbReference type="Pfam" id="PF00515">
    <property type="entry name" value="TPR_1"/>
    <property type="match status" value="1"/>
</dbReference>
<organism evidence="10 11">
    <name type="scientific">Planktothrix tepida PCC 9214</name>
    <dbReference type="NCBI Taxonomy" id="671072"/>
    <lineage>
        <taxon>Bacteria</taxon>
        <taxon>Bacillati</taxon>
        <taxon>Cyanobacteriota</taxon>
        <taxon>Cyanophyceae</taxon>
        <taxon>Oscillatoriophycideae</taxon>
        <taxon>Oscillatoriales</taxon>
        <taxon>Microcoleaceae</taxon>
        <taxon>Planktothrix</taxon>
    </lineage>
</organism>
<evidence type="ECO:0000256" key="5">
    <source>
        <dbReference type="ARBA" id="ARBA00023004"/>
    </source>
</evidence>
<gene>
    <name evidence="10" type="ORF">PL9214650226</name>
</gene>
<evidence type="ECO:0000313" key="11">
    <source>
        <dbReference type="Proteomes" id="UP000184315"/>
    </source>
</evidence>
<dbReference type="InterPro" id="IPR058240">
    <property type="entry name" value="rSAM_sf"/>
</dbReference>
<dbReference type="RefSeq" id="WP_072721559.1">
    <property type="nucleotide sequence ID" value="NZ_LN889813.1"/>
</dbReference>
<dbReference type="Gene3D" id="1.25.40.10">
    <property type="entry name" value="Tetratricopeptide repeat domain"/>
    <property type="match status" value="2"/>
</dbReference>
<sequence length="539" mass="62429">MSNENPTQNVFLKKARQLQREGKLHESIIIYLKAIENNPTFSWYYYELGEALGAVGNLEESIQHYRKAIELNPKSACFNYRLAKVLSQDENLLDEAIVCFLNAINNGSGDPEFNYQLGRTLEKKGNWNQAIVEYKKAIELDSKKHYYYISLAHAFAKLQDWDNAMSAYRAANNINPYALDSESNHVLIEKPGVAFQVNNHTICQSDLDSDKYATVVFKGKQIYISDRHFRPISEIDIAKKLFKNSIRRVHVEVFSFCNRKCIFCPNQYGTRLKENQYLDEKIYLNILKELALIHYDGIFGFHQYNEPLADKIILQRITQAKYYLPKANIIINTNGDYLDFNYLEELQKSGLMSLNISIYGPKNGVFDEQYIVEKMSRMAEKLELKRKQPSYTKGFGYSIKENYKDTLINIWGRNIASIGFNRGELVDVGPTVINRSCPCFYPFEDLSVDYRGNVLPCCNVYADLPEHDQYIIGNLNDGRSIFEHYVDQQLVNWRKNLIRFFPKGSPCQTCSRLEFPELVTLKNVNSLENLAQSLMEEKP</sequence>
<evidence type="ECO:0000256" key="7">
    <source>
        <dbReference type="PROSITE-ProRule" id="PRU00339"/>
    </source>
</evidence>
<dbReference type="InterPro" id="IPR019734">
    <property type="entry name" value="TPR_rpt"/>
</dbReference>
<evidence type="ECO:0000256" key="3">
    <source>
        <dbReference type="ARBA" id="ARBA00022737"/>
    </source>
</evidence>
<dbReference type="InterPro" id="IPR051685">
    <property type="entry name" value="Ycf3/AcsC/BcsC/TPR_MFPF"/>
</dbReference>
<dbReference type="CDD" id="cd21109">
    <property type="entry name" value="SPASM"/>
    <property type="match status" value="1"/>
</dbReference>
<dbReference type="InterPro" id="IPR013785">
    <property type="entry name" value="Aldolase_TIM"/>
</dbReference>
<evidence type="ECO:0000256" key="2">
    <source>
        <dbReference type="ARBA" id="ARBA00022723"/>
    </source>
</evidence>
<dbReference type="PROSITE" id="PS50293">
    <property type="entry name" value="TPR_REGION"/>
    <property type="match status" value="1"/>
</dbReference>
<keyword evidence="4 7" id="KW-0802">TPR repeat</keyword>
<keyword evidence="1" id="KW-0949">S-adenosyl-L-methionine</keyword>
<keyword evidence="5" id="KW-0408">Iron</keyword>
<dbReference type="Gene3D" id="3.20.20.70">
    <property type="entry name" value="Aldolase class I"/>
    <property type="match status" value="1"/>
</dbReference>
<dbReference type="InterPro" id="IPR023885">
    <property type="entry name" value="4Fe4S-binding_SPASM_dom"/>
</dbReference>
<protein>
    <submittedName>
        <fullName evidence="10">Uncharacterized protein</fullName>
    </submittedName>
</protein>
<evidence type="ECO:0000256" key="6">
    <source>
        <dbReference type="ARBA" id="ARBA00023014"/>
    </source>
</evidence>
<dbReference type="Pfam" id="PF13186">
    <property type="entry name" value="SPASM"/>
    <property type="match status" value="1"/>
</dbReference>
<feature type="domain" description="Radical SAM core" evidence="8">
    <location>
        <begin position="252"/>
        <end position="363"/>
    </location>
</feature>
<keyword evidence="11" id="KW-1185">Reference proteome</keyword>
<dbReference type="SUPFAM" id="SSF102114">
    <property type="entry name" value="Radical SAM enzymes"/>
    <property type="match status" value="1"/>
</dbReference>
<evidence type="ECO:0000259" key="8">
    <source>
        <dbReference type="Pfam" id="PF04055"/>
    </source>
</evidence>